<dbReference type="PANTHER" id="PTHR10882:SF0">
    <property type="entry name" value="DIPHTHINE METHYL ESTER SYNTHASE"/>
    <property type="match status" value="1"/>
</dbReference>
<evidence type="ECO:0000256" key="1">
    <source>
        <dbReference type="ARBA" id="ARBA00004006"/>
    </source>
</evidence>
<accession>A0A8S0WEY8</accession>
<dbReference type="Pfam" id="PF00590">
    <property type="entry name" value="TP_methylase"/>
    <property type="match status" value="1"/>
</dbReference>
<feature type="binding site" evidence="12">
    <location>
        <position position="84"/>
    </location>
    <ligand>
        <name>S-adenosyl-L-methionine</name>
        <dbReference type="ChEBI" id="CHEBI:59789"/>
    </ligand>
</feature>
<dbReference type="GO" id="GO:0017183">
    <property type="term" value="P:protein histidyl modification to diphthamide"/>
    <property type="evidence" value="ECO:0007669"/>
    <property type="project" value="InterPro"/>
</dbReference>
<dbReference type="HAMAP" id="MF_01084">
    <property type="entry name" value="Diphthine_synth"/>
    <property type="match status" value="1"/>
</dbReference>
<keyword evidence="15" id="KW-1185">Reference proteome</keyword>
<dbReference type="InterPro" id="IPR014777">
    <property type="entry name" value="4pyrrole_Mease_sub1"/>
</dbReference>
<evidence type="ECO:0000256" key="3">
    <source>
        <dbReference type="ARBA" id="ARBA00006729"/>
    </source>
</evidence>
<dbReference type="Gene3D" id="3.40.1010.10">
    <property type="entry name" value="Cobalt-precorrin-4 Transmethylase, Domain 1"/>
    <property type="match status" value="1"/>
</dbReference>
<feature type="binding site" evidence="12">
    <location>
        <position position="252"/>
    </location>
    <ligand>
        <name>S-adenosyl-L-methionine</name>
        <dbReference type="ChEBI" id="CHEBI:59789"/>
    </ligand>
</feature>
<dbReference type="NCBIfam" id="TIGR00522">
    <property type="entry name" value="dph5"/>
    <property type="match status" value="1"/>
</dbReference>
<feature type="binding site" evidence="12">
    <location>
        <position position="163"/>
    </location>
    <ligand>
        <name>S-adenosyl-L-methionine</name>
        <dbReference type="ChEBI" id="CHEBI:59789"/>
    </ligand>
</feature>
<evidence type="ECO:0000256" key="11">
    <source>
        <dbReference type="ARBA" id="ARBA00048752"/>
    </source>
</evidence>
<comment type="caution">
    <text evidence="14">The sequence shown here is derived from an EMBL/GenBank/DDBJ whole genome shotgun (WGS) entry which is preliminary data.</text>
</comment>
<dbReference type="EMBL" id="CACVBS010000029">
    <property type="protein sequence ID" value="CAA7260413.1"/>
    <property type="molecule type" value="Genomic_DNA"/>
</dbReference>
<evidence type="ECO:0000256" key="8">
    <source>
        <dbReference type="ARBA" id="ARBA00022679"/>
    </source>
</evidence>
<dbReference type="PIRSF" id="PIRSF036432">
    <property type="entry name" value="Diphthine_synth"/>
    <property type="match status" value="1"/>
</dbReference>
<evidence type="ECO:0000256" key="2">
    <source>
        <dbReference type="ARBA" id="ARBA00005156"/>
    </source>
</evidence>
<dbReference type="GO" id="GO:0141133">
    <property type="term" value="F:diphthine methyl ester synthase activity"/>
    <property type="evidence" value="ECO:0007669"/>
    <property type="project" value="UniProtKB-EC"/>
</dbReference>
<comment type="catalytic activity">
    <reaction evidence="11">
        <text>2-[(3S)-amino-3-carboxypropyl]-L-histidyl-[translation elongation factor 2] + 4 S-adenosyl-L-methionine = diphthine methyl ester-[translation elongation factor 2] + 4 S-adenosyl-L-homocysteine + 3 H(+)</text>
        <dbReference type="Rhea" id="RHEA:42652"/>
        <dbReference type="Rhea" id="RHEA-COMP:9749"/>
        <dbReference type="Rhea" id="RHEA-COMP:10173"/>
        <dbReference type="ChEBI" id="CHEBI:15378"/>
        <dbReference type="ChEBI" id="CHEBI:57856"/>
        <dbReference type="ChEBI" id="CHEBI:59789"/>
        <dbReference type="ChEBI" id="CHEBI:73995"/>
        <dbReference type="ChEBI" id="CHEBI:79005"/>
        <dbReference type="EC" id="2.1.1.314"/>
    </reaction>
</comment>
<evidence type="ECO:0000259" key="13">
    <source>
        <dbReference type="Pfam" id="PF00590"/>
    </source>
</evidence>
<evidence type="ECO:0000256" key="6">
    <source>
        <dbReference type="ARBA" id="ARBA00022481"/>
    </source>
</evidence>
<dbReference type="Proteomes" id="UP000467700">
    <property type="component" value="Unassembled WGS sequence"/>
</dbReference>
<evidence type="ECO:0000313" key="14">
    <source>
        <dbReference type="EMBL" id="CAA7260413.1"/>
    </source>
</evidence>
<evidence type="ECO:0000256" key="5">
    <source>
        <dbReference type="ARBA" id="ARBA00011927"/>
    </source>
</evidence>
<dbReference type="FunFam" id="3.40.1010.10:FF:000004">
    <property type="entry name" value="Putative diphthine synthase"/>
    <property type="match status" value="1"/>
</dbReference>
<dbReference type="InterPro" id="IPR014776">
    <property type="entry name" value="4pyrrole_Mease_sub2"/>
</dbReference>
<evidence type="ECO:0000313" key="15">
    <source>
        <dbReference type="Proteomes" id="UP000467700"/>
    </source>
</evidence>
<evidence type="ECO:0000256" key="12">
    <source>
        <dbReference type="PIRSR" id="PIRSR036432-1"/>
    </source>
</evidence>
<dbReference type="InterPro" id="IPR000878">
    <property type="entry name" value="4pyrrol_Mease"/>
</dbReference>
<evidence type="ECO:0000256" key="4">
    <source>
        <dbReference type="ARBA" id="ARBA00011738"/>
    </source>
</evidence>
<evidence type="ECO:0000256" key="10">
    <source>
        <dbReference type="ARBA" id="ARBA00035662"/>
    </source>
</evidence>
<keyword evidence="8" id="KW-0808">Transferase</keyword>
<evidence type="ECO:0000256" key="7">
    <source>
        <dbReference type="ARBA" id="ARBA00022603"/>
    </source>
</evidence>
<comment type="similarity">
    <text evidence="10">In the N-terminal section; belongs to the precorrin methyltransferase family.</text>
</comment>
<dbReference type="OrthoDB" id="2516at2759"/>
<gene>
    <name evidence="14" type="ORF">AAE3_LOCUS2753</name>
</gene>
<feature type="binding site" evidence="12">
    <location>
        <position position="9"/>
    </location>
    <ligand>
        <name>S-adenosyl-L-methionine</name>
        <dbReference type="ChEBI" id="CHEBI:59789"/>
    </ligand>
</feature>
<evidence type="ECO:0000256" key="9">
    <source>
        <dbReference type="ARBA" id="ARBA00022691"/>
    </source>
</evidence>
<sequence length="292" mass="32667">MFYIIGLGLCDEQDITLRGLQAIKNSSRVYLEAYTSILMIEKERLEAFYEKPLILADRDMVETQSDEILRGAEKDDVALLVVGDPFGATTHTDILLRARALKIPTRVIHNASIMNAVGACGLQLYNFGQTVSLVFFTDTWKPDSFYDRVKENADLGMHTLVLLDIKVKEQSEENLARGRKIYEPPRYMSIPTAVSQLLETEEARKEGILAADSTLAIALSRVGGGADNERIVAGTLRELLEHPVENYGDPLHSLVIVGKRLHHLEVDFAETFAINPTTWRSVAKDVYKCSLE</sequence>
<dbReference type="CDD" id="cd11647">
    <property type="entry name" value="DHP5_DphB"/>
    <property type="match status" value="1"/>
</dbReference>
<proteinExistence type="inferred from homology"/>
<dbReference type="InterPro" id="IPR035996">
    <property type="entry name" value="4pyrrol_Methylase_sf"/>
</dbReference>
<reference evidence="14 15" key="1">
    <citation type="submission" date="2020-01" db="EMBL/GenBank/DDBJ databases">
        <authorList>
            <person name="Gupta K D."/>
        </authorList>
    </citation>
    <scope>NUCLEOTIDE SEQUENCE [LARGE SCALE GENOMIC DNA]</scope>
</reference>
<comment type="function">
    <text evidence="1">S-adenosyl-L-methionine-dependent methyltransferase that catalyzes four methylations of the modified target histidine residue in translation elongation factor 2 (EF-2), to form an intermediate called diphthine methyl ester. The four successive methylation reactions represent the second step of diphthamide biosynthesis.</text>
</comment>
<comment type="similarity">
    <text evidence="3">Belongs to the diphthine synthase family.</text>
</comment>
<dbReference type="FunFam" id="3.30.950.10:FF:000004">
    <property type="entry name" value="Diphthine synthase putative"/>
    <property type="match status" value="1"/>
</dbReference>
<comment type="subunit">
    <text evidence="4">Homodimer.</text>
</comment>
<feature type="domain" description="Tetrapyrrole methylase" evidence="13">
    <location>
        <begin position="1"/>
        <end position="239"/>
    </location>
</feature>
<feature type="binding site" evidence="12">
    <location>
        <position position="222"/>
    </location>
    <ligand>
        <name>S-adenosyl-L-methionine</name>
        <dbReference type="ChEBI" id="CHEBI:59789"/>
    </ligand>
</feature>
<dbReference type="AlphaFoldDB" id="A0A8S0WEY8"/>
<feature type="binding site" evidence="12">
    <location>
        <position position="87"/>
    </location>
    <ligand>
        <name>S-adenosyl-L-methionine</name>
        <dbReference type="ChEBI" id="CHEBI:59789"/>
    </ligand>
</feature>
<dbReference type="SUPFAM" id="SSF53790">
    <property type="entry name" value="Tetrapyrrole methylase"/>
    <property type="match status" value="1"/>
</dbReference>
<keyword evidence="6" id="KW-0488">Methylation</keyword>
<dbReference type="Gene3D" id="3.30.950.10">
    <property type="entry name" value="Methyltransferase, Cobalt-precorrin-4 Transmethylase, Domain 2"/>
    <property type="match status" value="1"/>
</dbReference>
<organism evidence="14 15">
    <name type="scientific">Cyclocybe aegerita</name>
    <name type="common">Black poplar mushroom</name>
    <name type="synonym">Agrocybe aegerita</name>
    <dbReference type="NCBI Taxonomy" id="1973307"/>
    <lineage>
        <taxon>Eukaryota</taxon>
        <taxon>Fungi</taxon>
        <taxon>Dikarya</taxon>
        <taxon>Basidiomycota</taxon>
        <taxon>Agaricomycotina</taxon>
        <taxon>Agaricomycetes</taxon>
        <taxon>Agaricomycetidae</taxon>
        <taxon>Agaricales</taxon>
        <taxon>Agaricineae</taxon>
        <taxon>Bolbitiaceae</taxon>
        <taxon>Cyclocybe</taxon>
    </lineage>
</organism>
<name>A0A8S0WEY8_CYCAE</name>
<dbReference type="PANTHER" id="PTHR10882">
    <property type="entry name" value="DIPHTHINE SYNTHASE"/>
    <property type="match status" value="1"/>
</dbReference>
<dbReference type="GO" id="GO:0032259">
    <property type="term" value="P:methylation"/>
    <property type="evidence" value="ECO:0007669"/>
    <property type="project" value="UniProtKB-KW"/>
</dbReference>
<protein>
    <recommendedName>
        <fullName evidence="5">diphthine methyl ester synthase</fullName>
        <ecNumber evidence="5">2.1.1.314</ecNumber>
    </recommendedName>
</protein>
<dbReference type="EC" id="2.1.1.314" evidence="5"/>
<comment type="pathway">
    <text evidence="2">Protein modification; peptidyl-diphthamide biosynthesis.</text>
</comment>
<keyword evidence="9 12" id="KW-0949">S-adenosyl-L-methionine</keyword>
<feature type="binding site" evidence="12">
    <location>
        <begin position="112"/>
        <end position="113"/>
    </location>
    <ligand>
        <name>S-adenosyl-L-methionine</name>
        <dbReference type="ChEBI" id="CHEBI:59789"/>
    </ligand>
</feature>
<dbReference type="InterPro" id="IPR004551">
    <property type="entry name" value="Dphthn_synthase"/>
</dbReference>
<keyword evidence="7" id="KW-0489">Methyltransferase</keyword>